<dbReference type="EMBL" id="AOIA01000062">
    <property type="protein sequence ID" value="ELY62310.1"/>
    <property type="molecule type" value="Genomic_DNA"/>
</dbReference>
<reference evidence="1 2" key="1">
    <citation type="journal article" date="2014" name="PLoS Genet.">
        <title>Phylogenetically driven sequencing of extremely halophilic archaea reveals strategies for static and dynamic osmo-response.</title>
        <authorList>
            <person name="Becker E.A."/>
            <person name="Seitzer P.M."/>
            <person name="Tritt A."/>
            <person name="Larsen D."/>
            <person name="Krusor M."/>
            <person name="Yao A.I."/>
            <person name="Wu D."/>
            <person name="Madern D."/>
            <person name="Eisen J.A."/>
            <person name="Darling A.E."/>
            <person name="Facciotti M.T."/>
        </authorList>
    </citation>
    <scope>NUCLEOTIDE SEQUENCE [LARGE SCALE GENOMIC DNA]</scope>
    <source>
        <strain evidence="1 2">DSM 18795</strain>
    </source>
</reference>
<evidence type="ECO:0000313" key="1">
    <source>
        <dbReference type="EMBL" id="ELY62310.1"/>
    </source>
</evidence>
<comment type="caution">
    <text evidence="1">The sequence shown here is derived from an EMBL/GenBank/DDBJ whole genome shotgun (WGS) entry which is preliminary data.</text>
</comment>
<sequence length="63" mass="7147">MAKRDWKFVVCLEVAKGIRVRICRTASLGTKIIRVDFGNFAYHAMILGIGIICTKIDLYQITD</sequence>
<proteinExistence type="predicted"/>
<accession>L9XKN9</accession>
<dbReference type="RefSeq" id="WP_008422217.1">
    <property type="nucleotide sequence ID" value="NZ_AOIA01000062.1"/>
</dbReference>
<protein>
    <submittedName>
        <fullName evidence="1">Uncharacterized protein</fullName>
    </submittedName>
</protein>
<gene>
    <name evidence="1" type="ORF">C492_08315</name>
</gene>
<evidence type="ECO:0000313" key="2">
    <source>
        <dbReference type="Proteomes" id="UP000011531"/>
    </source>
</evidence>
<organism evidence="1 2">
    <name type="scientific">Natronococcus jeotgali DSM 18795</name>
    <dbReference type="NCBI Taxonomy" id="1227498"/>
    <lineage>
        <taxon>Archaea</taxon>
        <taxon>Methanobacteriati</taxon>
        <taxon>Methanobacteriota</taxon>
        <taxon>Stenosarchaea group</taxon>
        <taxon>Halobacteria</taxon>
        <taxon>Halobacteriales</taxon>
        <taxon>Natrialbaceae</taxon>
        <taxon>Natronococcus</taxon>
    </lineage>
</organism>
<keyword evidence="2" id="KW-1185">Reference proteome</keyword>
<dbReference type="Proteomes" id="UP000011531">
    <property type="component" value="Unassembled WGS sequence"/>
</dbReference>
<dbReference type="AlphaFoldDB" id="L9XKN9"/>
<name>L9XKN9_9EURY</name>